<protein>
    <submittedName>
        <fullName evidence="1">4-amino-4-deoxy-L-arabinose transferase</fullName>
    </submittedName>
</protein>
<name>A0A3N0CLT2_9ACTN</name>
<dbReference type="EMBL" id="RJSE01000005">
    <property type="protein sequence ID" value="RNL64408.1"/>
    <property type="molecule type" value="Genomic_DNA"/>
</dbReference>
<dbReference type="Gene3D" id="3.40.50.300">
    <property type="entry name" value="P-loop containing nucleotide triphosphate hydrolases"/>
    <property type="match status" value="1"/>
</dbReference>
<evidence type="ECO:0000313" key="1">
    <source>
        <dbReference type="EMBL" id="RNL64408.1"/>
    </source>
</evidence>
<dbReference type="InterPro" id="IPR027417">
    <property type="entry name" value="P-loop_NTPase"/>
</dbReference>
<sequence>MRAGDDPSARQILCIDGRAGTGKSTLAAELSAASGGITVVHTDDLLPGWGGLPRLPDLLAALVEPLAAGRPGSYPRYDWIAGRVAETVVVDPLPGLVIVEGVGAGCRSLRPWRTVLAWLETPTELRRTRALTRDGDTFAPYWDAWAEAELEYLRTDADRDAADLVLRT</sequence>
<proteinExistence type="predicted"/>
<dbReference type="GO" id="GO:0016740">
    <property type="term" value="F:transferase activity"/>
    <property type="evidence" value="ECO:0007669"/>
    <property type="project" value="UniProtKB-KW"/>
</dbReference>
<keyword evidence="2" id="KW-1185">Reference proteome</keyword>
<organism evidence="1 2">
    <name type="scientific">Nocardioides marmoriginsengisoli</name>
    <dbReference type="NCBI Taxonomy" id="661483"/>
    <lineage>
        <taxon>Bacteria</taxon>
        <taxon>Bacillati</taxon>
        <taxon>Actinomycetota</taxon>
        <taxon>Actinomycetes</taxon>
        <taxon>Propionibacteriales</taxon>
        <taxon>Nocardioidaceae</taxon>
        <taxon>Nocardioides</taxon>
    </lineage>
</organism>
<dbReference type="SUPFAM" id="SSF52540">
    <property type="entry name" value="P-loop containing nucleoside triphosphate hydrolases"/>
    <property type="match status" value="1"/>
</dbReference>
<evidence type="ECO:0000313" key="2">
    <source>
        <dbReference type="Proteomes" id="UP000267128"/>
    </source>
</evidence>
<dbReference type="OrthoDB" id="3237545at2"/>
<dbReference type="Proteomes" id="UP000267128">
    <property type="component" value="Unassembled WGS sequence"/>
</dbReference>
<comment type="caution">
    <text evidence="1">The sequence shown here is derived from an EMBL/GenBank/DDBJ whole genome shotgun (WGS) entry which is preliminary data.</text>
</comment>
<accession>A0A3N0CLT2</accession>
<gene>
    <name evidence="1" type="ORF">EFK50_05965</name>
</gene>
<reference evidence="1 2" key="1">
    <citation type="submission" date="2018-11" db="EMBL/GenBank/DDBJ databases">
        <authorList>
            <person name="Li F."/>
        </authorList>
    </citation>
    <scope>NUCLEOTIDE SEQUENCE [LARGE SCALE GENOMIC DNA]</scope>
    <source>
        <strain evidence="1 2">Gsoil 097</strain>
    </source>
</reference>
<keyword evidence="1" id="KW-0808">Transferase</keyword>
<dbReference type="AlphaFoldDB" id="A0A3N0CLT2"/>